<organism evidence="2 3">
    <name type="scientific">Desmophyllum pertusum</name>
    <dbReference type="NCBI Taxonomy" id="174260"/>
    <lineage>
        <taxon>Eukaryota</taxon>
        <taxon>Metazoa</taxon>
        <taxon>Cnidaria</taxon>
        <taxon>Anthozoa</taxon>
        <taxon>Hexacorallia</taxon>
        <taxon>Scleractinia</taxon>
        <taxon>Caryophylliina</taxon>
        <taxon>Caryophylliidae</taxon>
        <taxon>Desmophyllum</taxon>
    </lineage>
</organism>
<keyword evidence="3" id="KW-1185">Reference proteome</keyword>
<sequence>MTTAYPEEDLDGGEDWKSVDQGVLSDEDETPEESEEEEGEELPEEPVEEEGDDGENYEGDYEEGEEEEGDGAVEEATEKKSPMKMFSKIMAQRRNLMKQFKKRKQHALSLLFKKTREQNPERED</sequence>
<protein>
    <submittedName>
        <fullName evidence="2">Uncharacterized protein</fullName>
    </submittedName>
</protein>
<gene>
    <name evidence="2" type="ORF">OS493_001018</name>
</gene>
<reference evidence="2" key="1">
    <citation type="submission" date="2023-01" db="EMBL/GenBank/DDBJ databases">
        <title>Genome assembly of the deep-sea coral Lophelia pertusa.</title>
        <authorList>
            <person name="Herrera S."/>
            <person name="Cordes E."/>
        </authorList>
    </citation>
    <scope>NUCLEOTIDE SEQUENCE</scope>
    <source>
        <strain evidence="2">USNM1676648</strain>
        <tissue evidence="2">Polyp</tissue>
    </source>
</reference>
<dbReference type="Proteomes" id="UP001163046">
    <property type="component" value="Unassembled WGS sequence"/>
</dbReference>
<comment type="caution">
    <text evidence="2">The sequence shown here is derived from an EMBL/GenBank/DDBJ whole genome shotgun (WGS) entry which is preliminary data.</text>
</comment>
<evidence type="ECO:0000256" key="1">
    <source>
        <dbReference type="SAM" id="MobiDB-lite"/>
    </source>
</evidence>
<feature type="compositionally biased region" description="Acidic residues" evidence="1">
    <location>
        <begin position="25"/>
        <end position="75"/>
    </location>
</feature>
<evidence type="ECO:0000313" key="3">
    <source>
        <dbReference type="Proteomes" id="UP001163046"/>
    </source>
</evidence>
<proteinExistence type="predicted"/>
<name>A0A9W9ZUF4_9CNID</name>
<dbReference type="EMBL" id="MU825873">
    <property type="protein sequence ID" value="KAJ7387680.1"/>
    <property type="molecule type" value="Genomic_DNA"/>
</dbReference>
<dbReference type="AlphaFoldDB" id="A0A9W9ZUF4"/>
<feature type="compositionally biased region" description="Acidic residues" evidence="1">
    <location>
        <begin position="1"/>
        <end position="13"/>
    </location>
</feature>
<feature type="region of interest" description="Disordered" evidence="1">
    <location>
        <begin position="1"/>
        <end position="84"/>
    </location>
</feature>
<evidence type="ECO:0000313" key="2">
    <source>
        <dbReference type="EMBL" id="KAJ7387680.1"/>
    </source>
</evidence>
<accession>A0A9W9ZUF4</accession>